<sequence length="83" mass="9057">MPMTISTQDLRRLLDGDEDSALVLVEGRVEVITADQKSDEAFRGALEVISRRELLDRVGSRSSEDRLEAQAVALDTAVNELGG</sequence>
<reference evidence="1" key="2">
    <citation type="journal article" date="2013" name="PLoS ONE">
        <title>A Gene Expression Study of the Activities of Aromatic Ring-Cleavage Dioxygenases in Mycobacterium gilvum PYR-GCK to Changes in Salinity and pH during Pyrene Degradation.</title>
        <authorList>
            <person name="Badejo A.C."/>
            <person name="Badejo A.O."/>
            <person name="Shin K.H."/>
            <person name="Chai Y.G."/>
        </authorList>
    </citation>
    <scope>NUCLEOTIDE SEQUENCE [LARGE SCALE GENOMIC DNA]</scope>
    <source>
        <strain evidence="1">PYR-GCK</strain>
    </source>
</reference>
<organism evidence="1">
    <name type="scientific">Mycolicibacterium gilvum (strain PYR-GCK)</name>
    <name type="common">Mycobacterium gilvum (strain PYR-GCK)</name>
    <dbReference type="NCBI Taxonomy" id="350054"/>
    <lineage>
        <taxon>Bacteria</taxon>
        <taxon>Bacillati</taxon>
        <taxon>Actinomycetota</taxon>
        <taxon>Actinomycetes</taxon>
        <taxon>Mycobacteriales</taxon>
        <taxon>Mycobacteriaceae</taxon>
        <taxon>Mycolicibacterium</taxon>
    </lineage>
</organism>
<name>A4TAP6_MYCGI</name>
<proteinExistence type="predicted"/>
<dbReference type="HOGENOM" id="CLU_193744_0_0_11"/>
<dbReference type="eggNOG" id="ENOG502ZMQW">
    <property type="taxonomic scope" value="Bacteria"/>
</dbReference>
<dbReference type="KEGG" id="mgi:Mflv_3240"/>
<gene>
    <name evidence="1" type="ordered locus">Mflv_3240</name>
</gene>
<reference evidence="1" key="1">
    <citation type="submission" date="2007-04" db="EMBL/GenBank/DDBJ databases">
        <authorList>
            <consortium name="US DOE Joint Genome Institute"/>
            <person name="Copeland A."/>
            <person name="Lucas S."/>
            <person name="Lapidus A."/>
            <person name="Barry K."/>
            <person name="Detter J.C."/>
            <person name="Glavina del Rio T."/>
            <person name="Hammon N."/>
            <person name="Israni S."/>
            <person name="Dalin E."/>
            <person name="Tice H."/>
            <person name="Pitluck S."/>
            <person name="Chain P."/>
            <person name="Malfatti S."/>
            <person name="Shin M."/>
            <person name="Vergez L."/>
            <person name="Schmutz J."/>
            <person name="Larimer F."/>
            <person name="Land M."/>
            <person name="Hauser L."/>
            <person name="Kyrpides N."/>
            <person name="Mikhailova N."/>
            <person name="Miller C."/>
            <person name="Richardson P."/>
        </authorList>
    </citation>
    <scope>NUCLEOTIDE SEQUENCE</scope>
    <source>
        <strain evidence="1">PYR-GCK</strain>
    </source>
</reference>
<accession>A4TAP6</accession>
<protein>
    <submittedName>
        <fullName evidence="1">FAD-dependent pyridine nucleotide-disulfide oxidoreductase</fullName>
    </submittedName>
</protein>
<dbReference type="EMBL" id="CP000656">
    <property type="protein sequence ID" value="ABP45717.1"/>
    <property type="molecule type" value="Genomic_DNA"/>
</dbReference>
<dbReference type="AlphaFoldDB" id="A4TAP6"/>
<evidence type="ECO:0000313" key="1">
    <source>
        <dbReference type="EMBL" id="ABP45717.1"/>
    </source>
</evidence>